<evidence type="ECO:0000313" key="4">
    <source>
        <dbReference type="EMBL" id="GAK57406.1"/>
    </source>
</evidence>
<dbReference type="SUPFAM" id="SSF51735">
    <property type="entry name" value="NAD(P)-binding Rossmann-fold domains"/>
    <property type="match status" value="1"/>
</dbReference>
<keyword evidence="5" id="KW-1185">Reference proteome</keyword>
<evidence type="ECO:0000256" key="1">
    <source>
        <dbReference type="ARBA" id="ARBA00006484"/>
    </source>
</evidence>
<evidence type="ECO:0000313" key="5">
    <source>
        <dbReference type="Proteomes" id="UP000030661"/>
    </source>
</evidence>
<dbReference type="Gene3D" id="3.40.50.720">
    <property type="entry name" value="NAD(P)-binding Rossmann-like Domain"/>
    <property type="match status" value="1"/>
</dbReference>
<proteinExistence type="inferred from homology"/>
<name>A0A081BYK1_VECG1</name>
<dbReference type="InterPro" id="IPR036291">
    <property type="entry name" value="NAD(P)-bd_dom_sf"/>
</dbReference>
<dbReference type="PRINTS" id="PR00081">
    <property type="entry name" value="GDHRDH"/>
</dbReference>
<dbReference type="GO" id="GO:0048038">
    <property type="term" value="F:quinone binding"/>
    <property type="evidence" value="ECO:0007669"/>
    <property type="project" value="TreeGrafter"/>
</dbReference>
<dbReference type="GO" id="GO:0006633">
    <property type="term" value="P:fatty acid biosynthetic process"/>
    <property type="evidence" value="ECO:0007669"/>
    <property type="project" value="TreeGrafter"/>
</dbReference>
<dbReference type="PANTHER" id="PTHR42760">
    <property type="entry name" value="SHORT-CHAIN DEHYDROGENASES/REDUCTASES FAMILY MEMBER"/>
    <property type="match status" value="1"/>
</dbReference>
<dbReference type="PROSITE" id="PS00061">
    <property type="entry name" value="ADH_SHORT"/>
    <property type="match status" value="1"/>
</dbReference>
<dbReference type="EMBL" id="DF820466">
    <property type="protein sequence ID" value="GAK57406.1"/>
    <property type="molecule type" value="Genomic_DNA"/>
</dbReference>
<sequence length="272" mass="29781">MDLKLKGRVAIITGGAGGFGSAIAEEYAREGVYTVIADVAINAAQELAQRVSQTYPASRSVAIQTDVTRKSSVEQMAQTAIAEFGRIDVLVNNAGLIQRRNVLEIDDAFWEKMMTINLRGAIYASQACIPYMADERYGGKQFGRIIMMSSSSADHASAGMTLYSTTKVGLEMLGQAISKEHGHQNIFAICPRFGIAPTPGWDFRSYADSLGLTYDPTQKDDDKRAVIEYYSKQLPMGKVGTPEEVARIVVLCSSYIMDPLINQTLNAWWGRG</sequence>
<dbReference type="HOGENOM" id="CLU_010194_1_0_0"/>
<reference evidence="4" key="1">
    <citation type="journal article" date="2015" name="PeerJ">
        <title>First genomic representation of candidate bacterial phylum KSB3 points to enhanced environmental sensing as a trigger of wastewater bulking.</title>
        <authorList>
            <person name="Sekiguchi Y."/>
            <person name="Ohashi A."/>
            <person name="Parks D.H."/>
            <person name="Yamauchi T."/>
            <person name="Tyson G.W."/>
            <person name="Hugenholtz P."/>
        </authorList>
    </citation>
    <scope>NUCLEOTIDE SEQUENCE [LARGE SCALE GENOMIC DNA]</scope>
</reference>
<dbReference type="STRING" id="1499967.U27_04373"/>
<keyword evidence="2" id="KW-0560">Oxidoreductase</keyword>
<dbReference type="eggNOG" id="COG1028">
    <property type="taxonomic scope" value="Bacteria"/>
</dbReference>
<dbReference type="InterPro" id="IPR020904">
    <property type="entry name" value="Sc_DH/Rdtase_CS"/>
</dbReference>
<organism evidence="4">
    <name type="scientific">Vecturithrix granuli</name>
    <dbReference type="NCBI Taxonomy" id="1499967"/>
    <lineage>
        <taxon>Bacteria</taxon>
        <taxon>Candidatus Moduliflexota</taxon>
        <taxon>Candidatus Vecturitrichia</taxon>
        <taxon>Candidatus Vecturitrichales</taxon>
        <taxon>Candidatus Vecturitrichaceae</taxon>
        <taxon>Candidatus Vecturithrix</taxon>
    </lineage>
</organism>
<evidence type="ECO:0000256" key="2">
    <source>
        <dbReference type="ARBA" id="ARBA00023002"/>
    </source>
</evidence>
<dbReference type="Pfam" id="PF00106">
    <property type="entry name" value="adh_short"/>
    <property type="match status" value="1"/>
</dbReference>
<evidence type="ECO:0000256" key="3">
    <source>
        <dbReference type="RuleBase" id="RU000363"/>
    </source>
</evidence>
<protein>
    <submittedName>
        <fullName evidence="4">Short-chain dehydrogenase/reductase SDR</fullName>
    </submittedName>
</protein>
<dbReference type="PANTHER" id="PTHR42760:SF133">
    <property type="entry name" value="3-OXOACYL-[ACYL-CARRIER-PROTEIN] REDUCTASE"/>
    <property type="match status" value="1"/>
</dbReference>
<dbReference type="InterPro" id="IPR002347">
    <property type="entry name" value="SDR_fam"/>
</dbReference>
<dbReference type="AlphaFoldDB" id="A0A081BYK1"/>
<dbReference type="FunFam" id="3.40.50.720:FF:000084">
    <property type="entry name" value="Short-chain dehydrogenase reductase"/>
    <property type="match status" value="1"/>
</dbReference>
<dbReference type="Proteomes" id="UP000030661">
    <property type="component" value="Unassembled WGS sequence"/>
</dbReference>
<comment type="similarity">
    <text evidence="1 3">Belongs to the short-chain dehydrogenases/reductases (SDR) family.</text>
</comment>
<dbReference type="GO" id="GO:0016616">
    <property type="term" value="F:oxidoreductase activity, acting on the CH-OH group of donors, NAD or NADP as acceptor"/>
    <property type="evidence" value="ECO:0007669"/>
    <property type="project" value="TreeGrafter"/>
</dbReference>
<dbReference type="PRINTS" id="PR00080">
    <property type="entry name" value="SDRFAMILY"/>
</dbReference>
<accession>A0A081BYK1</accession>
<dbReference type="CDD" id="cd05233">
    <property type="entry name" value="SDR_c"/>
    <property type="match status" value="1"/>
</dbReference>
<gene>
    <name evidence="4" type="ORF">U27_04373</name>
</gene>